<dbReference type="KEGG" id="lcre:Pla8534_32770"/>
<name>A0A518DUE4_9BACT</name>
<protein>
    <submittedName>
        <fullName evidence="3">Gluconolactonase</fullName>
        <ecNumber evidence="3">3.1.1.17</ecNumber>
    </submittedName>
</protein>
<dbReference type="PANTHER" id="PTHR47572">
    <property type="entry name" value="LIPOPROTEIN-RELATED"/>
    <property type="match status" value="1"/>
</dbReference>
<organism evidence="3 4">
    <name type="scientific">Lignipirellula cremea</name>
    <dbReference type="NCBI Taxonomy" id="2528010"/>
    <lineage>
        <taxon>Bacteria</taxon>
        <taxon>Pseudomonadati</taxon>
        <taxon>Planctomycetota</taxon>
        <taxon>Planctomycetia</taxon>
        <taxon>Pirellulales</taxon>
        <taxon>Pirellulaceae</taxon>
        <taxon>Lignipirellula</taxon>
    </lineage>
</organism>
<sequence length="314" mass="34635" precursor="true">MKRFWSFKVLLLGCWLVVSAVAAAFAQDGDKEELFVARALTQPKEFTSGIEGPACDAAGNLYVVNYEKQGTIGMVAPDGKCRLFAQLSAGSVGNGIRFDSLGHMYVADYVNHNILLIDMRSREQLVFAHSDKMNQPNDLAISADDVIYASDPSWAKGTGQVWRIDNQGNVTLAAGDMGTTNGIEVSPDGDTLYVNESKQRKIWAFDITDSGALENKRLIKEFEDFGFDGMRCDVDGNLYVTRHGKGTVIKMTPKGEILKEIDVLGKNPSNICFGGPDGCTAYVTEAATQQVVTFRVDRPGLSWKRWQRQEKRVE</sequence>
<dbReference type="AlphaFoldDB" id="A0A518DUE4"/>
<dbReference type="InterPro" id="IPR051262">
    <property type="entry name" value="SMP-30/CGR1_Lactonase"/>
</dbReference>
<accession>A0A518DUE4</accession>
<evidence type="ECO:0000256" key="1">
    <source>
        <dbReference type="SAM" id="SignalP"/>
    </source>
</evidence>
<dbReference type="SUPFAM" id="SSF63829">
    <property type="entry name" value="Calcium-dependent phosphotriesterase"/>
    <property type="match status" value="1"/>
</dbReference>
<dbReference type="Pfam" id="PF08450">
    <property type="entry name" value="SGL"/>
    <property type="match status" value="1"/>
</dbReference>
<dbReference type="GO" id="GO:0004341">
    <property type="term" value="F:gluconolactonase activity"/>
    <property type="evidence" value="ECO:0007669"/>
    <property type="project" value="UniProtKB-EC"/>
</dbReference>
<keyword evidence="4" id="KW-1185">Reference proteome</keyword>
<evidence type="ECO:0000313" key="4">
    <source>
        <dbReference type="Proteomes" id="UP000317648"/>
    </source>
</evidence>
<dbReference type="InterPro" id="IPR011042">
    <property type="entry name" value="6-blade_b-propeller_TolB-like"/>
</dbReference>
<evidence type="ECO:0000313" key="3">
    <source>
        <dbReference type="EMBL" id="QDU95462.1"/>
    </source>
</evidence>
<reference evidence="3 4" key="1">
    <citation type="submission" date="2019-02" db="EMBL/GenBank/DDBJ databases">
        <title>Deep-cultivation of Planctomycetes and their phenomic and genomic characterization uncovers novel biology.</title>
        <authorList>
            <person name="Wiegand S."/>
            <person name="Jogler M."/>
            <person name="Boedeker C."/>
            <person name="Pinto D."/>
            <person name="Vollmers J."/>
            <person name="Rivas-Marin E."/>
            <person name="Kohn T."/>
            <person name="Peeters S.H."/>
            <person name="Heuer A."/>
            <person name="Rast P."/>
            <person name="Oberbeckmann S."/>
            <person name="Bunk B."/>
            <person name="Jeske O."/>
            <person name="Meyerdierks A."/>
            <person name="Storesund J.E."/>
            <person name="Kallscheuer N."/>
            <person name="Luecker S."/>
            <person name="Lage O.M."/>
            <person name="Pohl T."/>
            <person name="Merkel B.J."/>
            <person name="Hornburger P."/>
            <person name="Mueller R.-W."/>
            <person name="Bruemmer F."/>
            <person name="Labrenz M."/>
            <person name="Spormann A.M."/>
            <person name="Op den Camp H."/>
            <person name="Overmann J."/>
            <person name="Amann R."/>
            <person name="Jetten M.S.M."/>
            <person name="Mascher T."/>
            <person name="Medema M.H."/>
            <person name="Devos D.P."/>
            <person name="Kaster A.-K."/>
            <person name="Ovreas L."/>
            <person name="Rohde M."/>
            <person name="Galperin M.Y."/>
            <person name="Jogler C."/>
        </authorList>
    </citation>
    <scope>NUCLEOTIDE SEQUENCE [LARGE SCALE GENOMIC DNA]</scope>
    <source>
        <strain evidence="3 4">Pla85_3_4</strain>
    </source>
</reference>
<keyword evidence="1" id="KW-0732">Signal</keyword>
<proteinExistence type="predicted"/>
<keyword evidence="3" id="KW-0378">Hydrolase</keyword>
<feature type="domain" description="SMP-30/Gluconolactonase/LRE-like region" evidence="2">
    <location>
        <begin position="51"/>
        <end position="286"/>
    </location>
</feature>
<feature type="signal peptide" evidence="1">
    <location>
        <begin position="1"/>
        <end position="26"/>
    </location>
</feature>
<dbReference type="EMBL" id="CP036433">
    <property type="protein sequence ID" value="QDU95462.1"/>
    <property type="molecule type" value="Genomic_DNA"/>
</dbReference>
<dbReference type="Gene3D" id="2.120.10.30">
    <property type="entry name" value="TolB, C-terminal domain"/>
    <property type="match status" value="1"/>
</dbReference>
<dbReference type="OrthoDB" id="2633250at2"/>
<dbReference type="Proteomes" id="UP000317648">
    <property type="component" value="Chromosome"/>
</dbReference>
<gene>
    <name evidence="3" type="primary">gnl_7</name>
    <name evidence="3" type="ORF">Pla8534_32770</name>
</gene>
<feature type="chain" id="PRO_5021968914" evidence="1">
    <location>
        <begin position="27"/>
        <end position="314"/>
    </location>
</feature>
<dbReference type="EC" id="3.1.1.17" evidence="3"/>
<dbReference type="InterPro" id="IPR013658">
    <property type="entry name" value="SGL"/>
</dbReference>
<evidence type="ECO:0000259" key="2">
    <source>
        <dbReference type="Pfam" id="PF08450"/>
    </source>
</evidence>
<dbReference type="PANTHER" id="PTHR47572:SF5">
    <property type="entry name" value="BLR2277 PROTEIN"/>
    <property type="match status" value="1"/>
</dbReference>
<dbReference type="RefSeq" id="WP_145054200.1">
    <property type="nucleotide sequence ID" value="NZ_CP036433.1"/>
</dbReference>